<feature type="compositionally biased region" description="Polar residues" evidence="3">
    <location>
        <begin position="25"/>
        <end position="40"/>
    </location>
</feature>
<evidence type="ECO:0000256" key="3">
    <source>
        <dbReference type="SAM" id="MobiDB-lite"/>
    </source>
</evidence>
<feature type="region of interest" description="Disordered" evidence="3">
    <location>
        <begin position="500"/>
        <end position="520"/>
    </location>
</feature>
<dbReference type="GO" id="GO:0042302">
    <property type="term" value="F:structural constituent of cuticle"/>
    <property type="evidence" value="ECO:0007669"/>
    <property type="project" value="UniProtKB-UniRule"/>
</dbReference>
<dbReference type="Pfam" id="PF00379">
    <property type="entry name" value="Chitin_bind_4"/>
    <property type="match status" value="1"/>
</dbReference>
<proteinExistence type="predicted"/>
<feature type="non-terminal residue" evidence="4">
    <location>
        <position position="1"/>
    </location>
</feature>
<evidence type="ECO:0000256" key="2">
    <source>
        <dbReference type="PROSITE-ProRule" id="PRU00497"/>
    </source>
</evidence>
<keyword evidence="5" id="KW-1185">Reference proteome</keyword>
<reference evidence="4" key="1">
    <citation type="submission" date="2020-11" db="EMBL/GenBank/DDBJ databases">
        <authorList>
            <person name="Tran Van P."/>
        </authorList>
    </citation>
    <scope>NUCLEOTIDE SEQUENCE</scope>
</reference>
<feature type="region of interest" description="Disordered" evidence="3">
    <location>
        <begin position="551"/>
        <end position="581"/>
    </location>
</feature>
<dbReference type="InterPro" id="IPR031311">
    <property type="entry name" value="CHIT_BIND_RR_consensus"/>
</dbReference>
<feature type="compositionally biased region" description="Low complexity" evidence="3">
    <location>
        <begin position="51"/>
        <end position="60"/>
    </location>
</feature>
<dbReference type="EMBL" id="CAJPVJ010001549">
    <property type="protein sequence ID" value="CAG2164918.1"/>
    <property type="molecule type" value="Genomic_DNA"/>
</dbReference>
<feature type="region of interest" description="Disordered" evidence="3">
    <location>
        <begin position="1"/>
        <end position="138"/>
    </location>
</feature>
<dbReference type="OrthoDB" id="6515190at2759"/>
<feature type="region of interest" description="Disordered" evidence="3">
    <location>
        <begin position="255"/>
        <end position="278"/>
    </location>
</feature>
<sequence>GRQTSASEGSPSVQRSPSHRVLGSTRKSAQPSDDVQQQVQEPDRDVDEDSVVVAAAQPTRRPARPSRPSQPQPQRPPPSRPQQPEGEGEGEGHEPAPEPYSFSYSVDDPETGGSSSREETQDANGEITGFYDIKDKDGRTRRVEYTAGKDGFKATIKSNEEGLNARAPADVNIELSASPSERVQSYAPNNRPVASVKGWGRPIQGDRFFQRLVPVRPAQAQPVAATQPVPAAIAQQPIEQTRDDSRISQAYDTGANEPQITQQRNINEDEEAPLESAPVKGPATVVRVVRPVQQRPVSAFAPQRVHTFREQGGTTGAQRLFEPQVREEIPNNIQGLYHWFMPTIPSDTYPDIQQTGQSAPVAQSPPESTKTIATAQVAPPVRAYPALRPLSPLLGTASPQLPTVQPVFTQYFTRGNGAPDTGAFQVQQQQQTVPNLVPLTPPSNNIVFQQQHREPITQQQLLEFLHPIQTVQSTPQQPIVFDSPAPRPIQLFSSVDNTGLSYFPTQQQAPQPQPPQQQPFGGYRIVLQHREEGQRQDLLQPREQEVIQQEKLNEEPEQRSELRSDSQVQELQPPPAPIQVSLPTVPVSQPIQYRPLPVIQRQEPLVFEPQVYEPHNVQQYEPLQQQQADEPVEESRSGPSAPVEKCECAQRQRDAESQRVEAVKGQSSAPAGAVKGGRVSPARNIHAFLPHAYRN</sequence>
<dbReference type="PANTHER" id="PTHR48125:SF12">
    <property type="entry name" value="AT HOOK TRANSCRIPTION FACTOR FAMILY-RELATED"/>
    <property type="match status" value="1"/>
</dbReference>
<evidence type="ECO:0000256" key="1">
    <source>
        <dbReference type="ARBA" id="ARBA00022460"/>
    </source>
</evidence>
<feature type="region of interest" description="Disordered" evidence="3">
    <location>
        <begin position="623"/>
        <end position="681"/>
    </location>
</feature>
<dbReference type="PROSITE" id="PS51155">
    <property type="entry name" value="CHIT_BIND_RR_2"/>
    <property type="match status" value="1"/>
</dbReference>
<keyword evidence="1 2" id="KW-0193">Cuticle</keyword>
<feature type="compositionally biased region" description="Basic and acidic residues" evidence="3">
    <location>
        <begin position="644"/>
        <end position="662"/>
    </location>
</feature>
<gene>
    <name evidence="4" type="ORF">ONB1V03_LOCUS4465</name>
</gene>
<organism evidence="4">
    <name type="scientific">Oppiella nova</name>
    <dbReference type="NCBI Taxonomy" id="334625"/>
    <lineage>
        <taxon>Eukaryota</taxon>
        <taxon>Metazoa</taxon>
        <taxon>Ecdysozoa</taxon>
        <taxon>Arthropoda</taxon>
        <taxon>Chelicerata</taxon>
        <taxon>Arachnida</taxon>
        <taxon>Acari</taxon>
        <taxon>Acariformes</taxon>
        <taxon>Sarcoptiformes</taxon>
        <taxon>Oribatida</taxon>
        <taxon>Brachypylina</taxon>
        <taxon>Oppioidea</taxon>
        <taxon>Oppiidae</taxon>
        <taxon>Oppiella</taxon>
    </lineage>
</organism>
<accession>A0A7R9QH60</accession>
<feature type="compositionally biased region" description="Polar residues" evidence="3">
    <location>
        <begin position="1"/>
        <end position="16"/>
    </location>
</feature>
<evidence type="ECO:0000313" key="4">
    <source>
        <dbReference type="EMBL" id="CAD7644060.1"/>
    </source>
</evidence>
<dbReference type="Proteomes" id="UP000728032">
    <property type="component" value="Unassembled WGS sequence"/>
</dbReference>
<feature type="compositionally biased region" description="Pro residues" evidence="3">
    <location>
        <begin position="68"/>
        <end position="81"/>
    </location>
</feature>
<name>A0A7R9QH60_9ACAR</name>
<dbReference type="PANTHER" id="PTHR48125">
    <property type="entry name" value="LP07818P1"/>
    <property type="match status" value="1"/>
</dbReference>
<evidence type="ECO:0000313" key="5">
    <source>
        <dbReference type="Proteomes" id="UP000728032"/>
    </source>
</evidence>
<dbReference type="InterPro" id="IPR000618">
    <property type="entry name" value="Insect_cuticle"/>
</dbReference>
<dbReference type="AlphaFoldDB" id="A0A7R9QH60"/>
<dbReference type="PROSITE" id="PS00233">
    <property type="entry name" value="CHIT_BIND_RR_1"/>
    <property type="match status" value="1"/>
</dbReference>
<protein>
    <submittedName>
        <fullName evidence="4">Uncharacterized protein</fullName>
    </submittedName>
</protein>
<feature type="compositionally biased region" description="Basic and acidic residues" evidence="3">
    <location>
        <begin position="551"/>
        <end position="564"/>
    </location>
</feature>
<dbReference type="EMBL" id="OC916374">
    <property type="protein sequence ID" value="CAD7644060.1"/>
    <property type="molecule type" value="Genomic_DNA"/>
</dbReference>
<feature type="compositionally biased region" description="Polar residues" evidence="3">
    <location>
        <begin position="255"/>
        <end position="265"/>
    </location>
</feature>